<protein>
    <submittedName>
        <fullName evidence="2">Aminoglycoside 2'-N-acetyltransferase</fullName>
    </submittedName>
</protein>
<reference evidence="2" key="1">
    <citation type="submission" date="2021-01" db="EMBL/GenBank/DDBJ databases">
        <title>Whole genome shotgun sequence of Actinoplanes rishiriensis NBRC 108556.</title>
        <authorList>
            <person name="Komaki H."/>
            <person name="Tamura T."/>
        </authorList>
    </citation>
    <scope>NUCLEOTIDE SEQUENCE</scope>
    <source>
        <strain evidence="2">NBRC 108556</strain>
    </source>
</reference>
<dbReference type="Proteomes" id="UP000636960">
    <property type="component" value="Unassembled WGS sequence"/>
</dbReference>
<dbReference type="InterPro" id="IPR000182">
    <property type="entry name" value="GNAT_dom"/>
</dbReference>
<dbReference type="PROSITE" id="PS51186">
    <property type="entry name" value="GNAT"/>
    <property type="match status" value="1"/>
</dbReference>
<gene>
    <name evidence="2" type="primary">aac</name>
    <name evidence="2" type="ORF">Ari01nite_47310</name>
</gene>
<dbReference type="RefSeq" id="WP_203784037.1">
    <property type="nucleotide sequence ID" value="NZ_BOMV01000055.1"/>
</dbReference>
<dbReference type="Gene3D" id="3.40.630.30">
    <property type="match status" value="1"/>
</dbReference>
<proteinExistence type="predicted"/>
<dbReference type="Pfam" id="PF00583">
    <property type="entry name" value="Acetyltransf_1"/>
    <property type="match status" value="1"/>
</dbReference>
<evidence type="ECO:0000259" key="1">
    <source>
        <dbReference type="PROSITE" id="PS51186"/>
    </source>
</evidence>
<dbReference type="InterPro" id="IPR016181">
    <property type="entry name" value="Acyl_CoA_acyltransferase"/>
</dbReference>
<evidence type="ECO:0000313" key="2">
    <source>
        <dbReference type="EMBL" id="GIE97266.1"/>
    </source>
</evidence>
<accession>A0A919MRJ3</accession>
<dbReference type="AlphaFoldDB" id="A0A919MRJ3"/>
<dbReference type="GO" id="GO:0016747">
    <property type="term" value="F:acyltransferase activity, transferring groups other than amino-acyl groups"/>
    <property type="evidence" value="ECO:0007669"/>
    <property type="project" value="InterPro"/>
</dbReference>
<evidence type="ECO:0000313" key="3">
    <source>
        <dbReference type="Proteomes" id="UP000636960"/>
    </source>
</evidence>
<dbReference type="EMBL" id="BOMV01000055">
    <property type="protein sequence ID" value="GIE97266.1"/>
    <property type="molecule type" value="Genomic_DNA"/>
</dbReference>
<dbReference type="CDD" id="cd04301">
    <property type="entry name" value="NAT_SF"/>
    <property type="match status" value="1"/>
</dbReference>
<comment type="caution">
    <text evidence="2">The sequence shown here is derived from an EMBL/GenBank/DDBJ whole genome shotgun (WGS) entry which is preliminary data.</text>
</comment>
<organism evidence="2 3">
    <name type="scientific">Paractinoplanes rishiriensis</name>
    <dbReference type="NCBI Taxonomy" id="1050105"/>
    <lineage>
        <taxon>Bacteria</taxon>
        <taxon>Bacillati</taxon>
        <taxon>Actinomycetota</taxon>
        <taxon>Actinomycetes</taxon>
        <taxon>Micromonosporales</taxon>
        <taxon>Micromonosporaceae</taxon>
        <taxon>Paractinoplanes</taxon>
    </lineage>
</organism>
<sequence length="179" mass="19337">MPSVRTVATADLDPAGRAAIRRLLDLSFDGEFTDDDWDHTLGGQHFTVTVGGMLVAHAAVVQRRFLHDDRSWRGGYVEGVAVHPECRRQGLGNAVMAAAEHVIDRAFDLGALSTSADGRGLYLRRGWLVWQGPTAVLAPAGLTRTADDDGGTFVRIVPGGADLRRTGTLACDWRDGDVW</sequence>
<feature type="domain" description="N-acetyltransferase" evidence="1">
    <location>
        <begin position="2"/>
        <end position="168"/>
    </location>
</feature>
<keyword evidence="3" id="KW-1185">Reference proteome</keyword>
<dbReference type="SUPFAM" id="SSF55729">
    <property type="entry name" value="Acyl-CoA N-acyltransferases (Nat)"/>
    <property type="match status" value="1"/>
</dbReference>
<name>A0A919MRJ3_9ACTN</name>